<dbReference type="EMBL" id="CAXKWB010030233">
    <property type="protein sequence ID" value="CAL4137262.1"/>
    <property type="molecule type" value="Genomic_DNA"/>
</dbReference>
<evidence type="ECO:0000313" key="1">
    <source>
        <dbReference type="EMBL" id="CAL4137262.1"/>
    </source>
</evidence>
<reference evidence="1 2" key="1">
    <citation type="submission" date="2024-05" db="EMBL/GenBank/DDBJ databases">
        <authorList>
            <person name="Wallberg A."/>
        </authorList>
    </citation>
    <scope>NUCLEOTIDE SEQUENCE [LARGE SCALE GENOMIC DNA]</scope>
</reference>
<keyword evidence="2" id="KW-1185">Reference proteome</keyword>
<accession>A0AAV2RQ06</accession>
<dbReference type="Proteomes" id="UP001497623">
    <property type="component" value="Unassembled WGS sequence"/>
</dbReference>
<comment type="caution">
    <text evidence="1">The sequence shown here is derived from an EMBL/GenBank/DDBJ whole genome shotgun (WGS) entry which is preliminary data.</text>
</comment>
<organism evidence="1 2">
    <name type="scientific">Meganyctiphanes norvegica</name>
    <name type="common">Northern krill</name>
    <name type="synonym">Thysanopoda norvegica</name>
    <dbReference type="NCBI Taxonomy" id="48144"/>
    <lineage>
        <taxon>Eukaryota</taxon>
        <taxon>Metazoa</taxon>
        <taxon>Ecdysozoa</taxon>
        <taxon>Arthropoda</taxon>
        <taxon>Crustacea</taxon>
        <taxon>Multicrustacea</taxon>
        <taxon>Malacostraca</taxon>
        <taxon>Eumalacostraca</taxon>
        <taxon>Eucarida</taxon>
        <taxon>Euphausiacea</taxon>
        <taxon>Euphausiidae</taxon>
        <taxon>Meganyctiphanes</taxon>
    </lineage>
</organism>
<name>A0AAV2RQ06_MEGNR</name>
<dbReference type="AlphaFoldDB" id="A0AAV2RQ06"/>
<protein>
    <submittedName>
        <fullName evidence="1">Uncharacterized protein</fullName>
    </submittedName>
</protein>
<proteinExistence type="predicted"/>
<feature type="non-terminal residue" evidence="1">
    <location>
        <position position="1"/>
    </location>
</feature>
<gene>
    <name evidence="1" type="ORF">MNOR_LOCUS27999</name>
</gene>
<evidence type="ECO:0000313" key="2">
    <source>
        <dbReference type="Proteomes" id="UP001497623"/>
    </source>
</evidence>
<sequence>LIVVSVYIYASVKMRRKPSTDTSTGCVGTNIGADIGTEEHIYDEPHLLLPHTSSLHASPFNISSIPNHHQYHHDYPGLHEAYHRPEPPQYPPSPVRSISVHNSENSFYMGTEDIQNCVQQDVHTHIPNPADNVSEISINGAVAS</sequence>